<dbReference type="InterPro" id="IPR000322">
    <property type="entry name" value="Glyco_hydro_31_TIM"/>
</dbReference>
<dbReference type="SUPFAM" id="SSF51445">
    <property type="entry name" value="(Trans)glycosidases"/>
    <property type="match status" value="1"/>
</dbReference>
<dbReference type="PANTHER" id="PTHR46959">
    <property type="entry name" value="SULFOQUINOVOSIDASE"/>
    <property type="match status" value="1"/>
</dbReference>
<feature type="domain" description="Glycoside hydrolase family 31 TIM barrel" evidence="3">
    <location>
        <begin position="3"/>
        <end position="107"/>
    </location>
</feature>
<dbReference type="AlphaFoldDB" id="A0A060CFB6"/>
<evidence type="ECO:0000256" key="1">
    <source>
        <dbReference type="ARBA" id="ARBA00007806"/>
    </source>
</evidence>
<proteinExistence type="inferred from homology"/>
<feature type="non-terminal residue" evidence="4">
    <location>
        <position position="112"/>
    </location>
</feature>
<dbReference type="InterPro" id="IPR052990">
    <property type="entry name" value="Sulfoquinovosidase_GH31"/>
</dbReference>
<dbReference type="GO" id="GO:0004553">
    <property type="term" value="F:hydrolase activity, hydrolyzing O-glycosyl compounds"/>
    <property type="evidence" value="ECO:0007669"/>
    <property type="project" value="InterPro"/>
</dbReference>
<dbReference type="EMBL" id="KF126305">
    <property type="protein sequence ID" value="AIA93652.1"/>
    <property type="molecule type" value="Genomic_DNA"/>
</dbReference>
<comment type="similarity">
    <text evidence="1 2">Belongs to the glycosyl hydrolase 31 family.</text>
</comment>
<dbReference type="Pfam" id="PF01055">
    <property type="entry name" value="Glyco_hydro_31_2nd"/>
    <property type="match status" value="1"/>
</dbReference>
<evidence type="ECO:0000313" key="4">
    <source>
        <dbReference type="EMBL" id="AIA93652.1"/>
    </source>
</evidence>
<keyword evidence="2" id="KW-0378">Hydrolase</keyword>
<evidence type="ECO:0000259" key="3">
    <source>
        <dbReference type="Pfam" id="PF01055"/>
    </source>
</evidence>
<accession>A0A060CFB6</accession>
<dbReference type="Gene3D" id="3.20.20.80">
    <property type="entry name" value="Glycosidases"/>
    <property type="match status" value="1"/>
</dbReference>
<name>A0A060CFB6_9ENTR</name>
<organism evidence="4">
    <name type="scientific">uncultured Salmonella sp</name>
    <dbReference type="NCBI Taxonomy" id="263771"/>
    <lineage>
        <taxon>Bacteria</taxon>
        <taxon>Pseudomonadati</taxon>
        <taxon>Pseudomonadota</taxon>
        <taxon>Gammaproteobacteria</taxon>
        <taxon>Enterobacterales</taxon>
        <taxon>Enterobacteriaceae</taxon>
        <taxon>Salmonella</taxon>
        <taxon>environmental samples</taxon>
    </lineage>
</organism>
<reference evidence="4" key="1">
    <citation type="journal article" date="2013" name="Environ. Microbiol.">
        <title>Seasonally variable intestinal metagenomes of the red palm weevil (Rhynchophorus ferrugineus).</title>
        <authorList>
            <person name="Jia S."/>
            <person name="Zhang X."/>
            <person name="Zhang G."/>
            <person name="Yin A."/>
            <person name="Zhang S."/>
            <person name="Li F."/>
            <person name="Wang L."/>
            <person name="Zhao D."/>
            <person name="Yun Q."/>
            <person name="Tala"/>
            <person name="Wang J."/>
            <person name="Sun G."/>
            <person name="Baabdullah M."/>
            <person name="Yu X."/>
            <person name="Hu S."/>
            <person name="Al-Mssallem I.S."/>
            <person name="Yu J."/>
        </authorList>
    </citation>
    <scope>NUCLEOTIDE SEQUENCE</scope>
</reference>
<dbReference type="PANTHER" id="PTHR46959:SF2">
    <property type="entry name" value="SULFOQUINOVOSIDASE"/>
    <property type="match status" value="1"/>
</dbReference>
<sequence length="112" mass="12599">MSLIDLTNPLAFTWLKDEIKQKLLAIGASGWIADGGENFPSDSLIFENRAGFKSHNYWPLLWAKCNLQAIEETGKEAEIIYFMKAGNAKSARYSPVLWQGMQSVDWSKDDGL</sequence>
<keyword evidence="2" id="KW-0326">Glycosidase</keyword>
<protein>
    <submittedName>
        <fullName evidence="4">Glyco_hydro_31</fullName>
    </submittedName>
</protein>
<dbReference type="InterPro" id="IPR017853">
    <property type="entry name" value="GH"/>
</dbReference>
<dbReference type="GO" id="GO:0005975">
    <property type="term" value="P:carbohydrate metabolic process"/>
    <property type="evidence" value="ECO:0007669"/>
    <property type="project" value="InterPro"/>
</dbReference>
<evidence type="ECO:0000256" key="2">
    <source>
        <dbReference type="RuleBase" id="RU361185"/>
    </source>
</evidence>